<evidence type="ECO:0000313" key="2">
    <source>
        <dbReference type="Proteomes" id="UP001157502"/>
    </source>
</evidence>
<reference evidence="1" key="1">
    <citation type="submission" date="2021-05" db="EMBL/GenBank/DDBJ databases">
        <authorList>
            <person name="Pan Q."/>
            <person name="Jouanno E."/>
            <person name="Zahm M."/>
            <person name="Klopp C."/>
            <person name="Cabau C."/>
            <person name="Louis A."/>
            <person name="Berthelot C."/>
            <person name="Parey E."/>
            <person name="Roest Crollius H."/>
            <person name="Montfort J."/>
            <person name="Robinson-Rechavi M."/>
            <person name="Bouchez O."/>
            <person name="Lampietro C."/>
            <person name="Lopez Roques C."/>
            <person name="Donnadieu C."/>
            <person name="Postlethwait J."/>
            <person name="Bobe J."/>
            <person name="Dillon D."/>
            <person name="Chandos A."/>
            <person name="von Hippel F."/>
            <person name="Guiguen Y."/>
        </authorList>
    </citation>
    <scope>NUCLEOTIDE SEQUENCE</scope>
    <source>
        <strain evidence="1">YG-Jan2019</strain>
    </source>
</reference>
<name>A0ACC2F805_DALPE</name>
<proteinExistence type="predicted"/>
<gene>
    <name evidence="1" type="ORF">DPEC_G00327040</name>
</gene>
<comment type="caution">
    <text evidence="1">The sequence shown here is derived from an EMBL/GenBank/DDBJ whole genome shotgun (WGS) entry which is preliminary data.</text>
</comment>
<evidence type="ECO:0000313" key="1">
    <source>
        <dbReference type="EMBL" id="KAJ7987490.1"/>
    </source>
</evidence>
<dbReference type="EMBL" id="CM055759">
    <property type="protein sequence ID" value="KAJ7987490.1"/>
    <property type="molecule type" value="Genomic_DNA"/>
</dbReference>
<sequence>MSETPTTAQTFAFSPDPGARTQMFLPSTLVRVRTGLLQADSGETLAECFFIATSSDWLSSPLSSSTSLRLVWYKSVLRPLDFSCSSLIHGNLPLSSAVPSAPS</sequence>
<organism evidence="1 2">
    <name type="scientific">Dallia pectoralis</name>
    <name type="common">Alaska blackfish</name>
    <dbReference type="NCBI Taxonomy" id="75939"/>
    <lineage>
        <taxon>Eukaryota</taxon>
        <taxon>Metazoa</taxon>
        <taxon>Chordata</taxon>
        <taxon>Craniata</taxon>
        <taxon>Vertebrata</taxon>
        <taxon>Euteleostomi</taxon>
        <taxon>Actinopterygii</taxon>
        <taxon>Neopterygii</taxon>
        <taxon>Teleostei</taxon>
        <taxon>Protacanthopterygii</taxon>
        <taxon>Esociformes</taxon>
        <taxon>Umbridae</taxon>
        <taxon>Dallia</taxon>
    </lineage>
</organism>
<protein>
    <submittedName>
        <fullName evidence="1">Uncharacterized protein</fullName>
    </submittedName>
</protein>
<dbReference type="Proteomes" id="UP001157502">
    <property type="component" value="Chromosome 32"/>
</dbReference>
<keyword evidence="2" id="KW-1185">Reference proteome</keyword>
<accession>A0ACC2F805</accession>